<dbReference type="OrthoDB" id="37886at2759"/>
<dbReference type="InterPro" id="IPR018502">
    <property type="entry name" value="Annexin_repeat"/>
</dbReference>
<dbReference type="GO" id="GO:0001786">
    <property type="term" value="F:phosphatidylserine binding"/>
    <property type="evidence" value="ECO:0007669"/>
    <property type="project" value="TreeGrafter"/>
</dbReference>
<dbReference type="PROSITE" id="PS51897">
    <property type="entry name" value="ANNEXIN_2"/>
    <property type="match status" value="4"/>
</dbReference>
<evidence type="ECO:0000256" key="4">
    <source>
        <dbReference type="ARBA" id="ARBA00023216"/>
    </source>
</evidence>
<dbReference type="GO" id="GO:0005886">
    <property type="term" value="C:plasma membrane"/>
    <property type="evidence" value="ECO:0007669"/>
    <property type="project" value="TreeGrafter"/>
</dbReference>
<dbReference type="GO" id="GO:0012506">
    <property type="term" value="C:vesicle membrane"/>
    <property type="evidence" value="ECO:0007669"/>
    <property type="project" value="TreeGrafter"/>
</dbReference>
<dbReference type="SUPFAM" id="SSF47874">
    <property type="entry name" value="Annexin"/>
    <property type="match status" value="1"/>
</dbReference>
<evidence type="ECO:0000256" key="6">
    <source>
        <dbReference type="RuleBase" id="RU003540"/>
    </source>
</evidence>
<keyword evidence="9" id="KW-1185">Reference proteome</keyword>
<reference evidence="8" key="1">
    <citation type="submission" date="2020-04" db="EMBL/GenBank/DDBJ databases">
        <title>Analysis of mating type loci in Filobasidium floriforme.</title>
        <authorList>
            <person name="Nowrousian M."/>
        </authorList>
    </citation>
    <scope>NUCLEOTIDE SEQUENCE</scope>
    <source>
        <strain evidence="8">CBS 6242</strain>
    </source>
</reference>
<evidence type="ECO:0000313" key="9">
    <source>
        <dbReference type="Proteomes" id="UP000812966"/>
    </source>
</evidence>
<dbReference type="Gene3D" id="1.10.220.10">
    <property type="entry name" value="Annexin"/>
    <property type="match status" value="4"/>
</dbReference>
<gene>
    <name evidence="8" type="ORF">FFLO_06095</name>
</gene>
<dbReference type="InterPro" id="IPR037104">
    <property type="entry name" value="Annexin_sf"/>
</dbReference>
<evidence type="ECO:0000256" key="2">
    <source>
        <dbReference type="ARBA" id="ARBA00022737"/>
    </source>
</evidence>
<dbReference type="PRINTS" id="PR01813">
    <property type="entry name" value="ANNEXINFUNGI"/>
</dbReference>
<evidence type="ECO:0000256" key="7">
    <source>
        <dbReference type="SAM" id="MobiDB-lite"/>
    </source>
</evidence>
<evidence type="ECO:0000256" key="5">
    <source>
        <dbReference type="ARBA" id="ARBA00023302"/>
    </source>
</evidence>
<evidence type="ECO:0000256" key="1">
    <source>
        <dbReference type="ARBA" id="ARBA00007831"/>
    </source>
</evidence>
<dbReference type="PANTHER" id="PTHR10502:SF102">
    <property type="entry name" value="ANNEXIN B11"/>
    <property type="match status" value="1"/>
</dbReference>
<comment type="similarity">
    <text evidence="1 6">Belongs to the annexin family.</text>
</comment>
<comment type="domain">
    <text evidence="6">A pair of annexin repeats may form one binding site for calcium and phospholipid.</text>
</comment>
<dbReference type="GO" id="GO:0005544">
    <property type="term" value="F:calcium-dependent phospholipid binding"/>
    <property type="evidence" value="ECO:0007669"/>
    <property type="project" value="UniProtKB-KW"/>
</dbReference>
<sequence>MSYPNYNQQYPQQPAYGAPPPPPVQQQQGYYGSGPAYPVQQGYGHGAPPLPPQNQYQGGGYGQQTYGQPQQGAYDQPPPAQPAQPYGQPAGSYGQPVGSYGQPPVSYGQASTSAPYGQGPGQPPPAAVYGQGQPPAAVYGQAQPQPPAAAYGAPMNTPYQPNPNAPPVFLGVSIPSPPPAPPISASQLPGYSATFDVDRLRKATKGFGTDEKTLIDVLCRVDAWQVDLLARTFEQTVGKPLKKVLEKELSGWLENGMVLASLGPLGGDVHLLHRAMAGVGTHEDLLNEVLLGRSNMEIHLLKEAYQRTYGKDLTRAVQGELSMKTERMFNMALSGARDESPQVDHSLVQADVERLHAAGAGKMGTDEIAICGILMQRSEAHLKALAVAYQGRYRRTLSQAMASEFSGHMKDALIYIARYSENDGQGIQRDAELLEAAMSGMGTKDERLIWRIVRLHWNRPRFEAIKQAYQGLYGKSLRKRVEGETTGKYEVSLLGVKKVGMFARERDILG</sequence>
<dbReference type="PRINTS" id="PR00196">
    <property type="entry name" value="ANNEXIN"/>
</dbReference>
<accession>A0A8K0NNB8</accession>
<feature type="compositionally biased region" description="Low complexity" evidence="7">
    <location>
        <begin position="25"/>
        <end position="38"/>
    </location>
</feature>
<dbReference type="InterPro" id="IPR009117">
    <property type="entry name" value="ANX14"/>
</dbReference>
<dbReference type="GO" id="GO:0005737">
    <property type="term" value="C:cytoplasm"/>
    <property type="evidence" value="ECO:0007669"/>
    <property type="project" value="TreeGrafter"/>
</dbReference>
<dbReference type="EMBL" id="JABELV010000179">
    <property type="protein sequence ID" value="KAG7528504.1"/>
    <property type="molecule type" value="Genomic_DNA"/>
</dbReference>
<protein>
    <recommendedName>
        <fullName evidence="6">Annexin</fullName>
    </recommendedName>
</protein>
<keyword evidence="5 6" id="KW-0111">Calcium/phospholipid-binding</keyword>
<proteinExistence type="inferred from homology"/>
<dbReference type="PANTHER" id="PTHR10502">
    <property type="entry name" value="ANNEXIN"/>
    <property type="match status" value="1"/>
</dbReference>
<evidence type="ECO:0000256" key="3">
    <source>
        <dbReference type="ARBA" id="ARBA00022837"/>
    </source>
</evidence>
<keyword evidence="3 6" id="KW-0106">Calcium</keyword>
<keyword evidence="4 6" id="KW-0041">Annexin</keyword>
<dbReference type="GO" id="GO:0005634">
    <property type="term" value="C:nucleus"/>
    <property type="evidence" value="ECO:0007669"/>
    <property type="project" value="TreeGrafter"/>
</dbReference>
<evidence type="ECO:0000313" key="8">
    <source>
        <dbReference type="EMBL" id="KAG7528504.1"/>
    </source>
</evidence>
<feature type="compositionally biased region" description="Low complexity" evidence="7">
    <location>
        <begin position="63"/>
        <end position="75"/>
    </location>
</feature>
<dbReference type="Proteomes" id="UP000812966">
    <property type="component" value="Unassembled WGS sequence"/>
</dbReference>
<dbReference type="FunFam" id="1.10.220.10:FF:000002">
    <property type="entry name" value="Annexin"/>
    <property type="match status" value="1"/>
</dbReference>
<dbReference type="InterPro" id="IPR001464">
    <property type="entry name" value="Annexin"/>
</dbReference>
<name>A0A8K0NNB8_9TREE</name>
<organism evidence="8 9">
    <name type="scientific">Filobasidium floriforme</name>
    <dbReference type="NCBI Taxonomy" id="5210"/>
    <lineage>
        <taxon>Eukaryota</taxon>
        <taxon>Fungi</taxon>
        <taxon>Dikarya</taxon>
        <taxon>Basidiomycota</taxon>
        <taxon>Agaricomycotina</taxon>
        <taxon>Tremellomycetes</taxon>
        <taxon>Filobasidiales</taxon>
        <taxon>Filobasidiaceae</taxon>
        <taxon>Filobasidium</taxon>
    </lineage>
</organism>
<keyword evidence="2 6" id="KW-0677">Repeat</keyword>
<dbReference type="InterPro" id="IPR018252">
    <property type="entry name" value="Annexin_repeat_CS"/>
</dbReference>
<dbReference type="Pfam" id="PF00191">
    <property type="entry name" value="Annexin"/>
    <property type="match status" value="4"/>
</dbReference>
<dbReference type="PROSITE" id="PS00223">
    <property type="entry name" value="ANNEXIN_1"/>
    <property type="match status" value="1"/>
</dbReference>
<comment type="caution">
    <text evidence="8">The sequence shown here is derived from an EMBL/GenBank/DDBJ whole genome shotgun (WGS) entry which is preliminary data.</text>
</comment>
<feature type="compositionally biased region" description="Low complexity" evidence="7">
    <location>
        <begin position="1"/>
        <end position="16"/>
    </location>
</feature>
<dbReference type="AlphaFoldDB" id="A0A8K0NNB8"/>
<dbReference type="GO" id="GO:0005509">
    <property type="term" value="F:calcium ion binding"/>
    <property type="evidence" value="ECO:0007669"/>
    <property type="project" value="InterPro"/>
</dbReference>
<feature type="region of interest" description="Disordered" evidence="7">
    <location>
        <begin position="1"/>
        <end position="144"/>
    </location>
</feature>
<feature type="compositionally biased region" description="Low complexity" evidence="7">
    <location>
        <begin position="127"/>
        <end position="144"/>
    </location>
</feature>
<dbReference type="SMART" id="SM00335">
    <property type="entry name" value="ANX"/>
    <property type="match status" value="4"/>
</dbReference>